<sequence>MASQRVQNNTGESKQSAASSLLRNARLAFQYLATELENLSGDIILRLSLTTKSVIFTTSSFATLSQRAASRPELQHIQQIGEGLQGAIFEQVGQALVMKKEKPGNENVASNLRHEYSLHSRVVAAFDRYAMSVGSEVLVPRLFGIILPSDTAFWQVNLHKFPEGYRSCTAVIQMGRILPLPKVIRRALVTQLYPYKDAVVDLEMTRSILHSPPNKHCLARTYLGRKDGYLTQEKFTLRNIPLYLKSMERFGLDTQSLAASMGKAYAIMHWGACINGDDIEFVLGSSAVRTQEQRLQHRAVHLFLLDFGQCEAVDLSGDVAAVYQAFKGAMVTGDNQLFIPHCKKSAQLFGAFRKALS</sequence>
<protein>
    <recommendedName>
        <fullName evidence="3">DUF3669 domain-containing protein</fullName>
    </recommendedName>
</protein>
<evidence type="ECO:0000313" key="2">
    <source>
        <dbReference type="Proteomes" id="UP000036947"/>
    </source>
</evidence>
<name>A0A0L0N7B1_TOLOC</name>
<dbReference type="EMBL" id="LFRF01000016">
    <property type="protein sequence ID" value="KND89899.1"/>
    <property type="molecule type" value="Genomic_DNA"/>
</dbReference>
<gene>
    <name evidence="1" type="ORF">TOPH_05512</name>
</gene>
<keyword evidence="2" id="KW-1185">Reference proteome</keyword>
<dbReference type="PANTHER" id="PTHR40780:SF2">
    <property type="entry name" value="DUF3669 DOMAIN-CONTAINING PROTEIN"/>
    <property type="match status" value="1"/>
</dbReference>
<evidence type="ECO:0000313" key="1">
    <source>
        <dbReference type="EMBL" id="KND89899.1"/>
    </source>
</evidence>
<evidence type="ECO:0008006" key="3">
    <source>
        <dbReference type="Google" id="ProtNLM"/>
    </source>
</evidence>
<dbReference type="AlphaFoldDB" id="A0A0L0N7B1"/>
<accession>A0A0L0N7B1</accession>
<organism evidence="1 2">
    <name type="scientific">Tolypocladium ophioglossoides (strain CBS 100239)</name>
    <name type="common">Snaketongue truffleclub</name>
    <name type="synonym">Elaphocordyceps ophioglossoides</name>
    <dbReference type="NCBI Taxonomy" id="1163406"/>
    <lineage>
        <taxon>Eukaryota</taxon>
        <taxon>Fungi</taxon>
        <taxon>Dikarya</taxon>
        <taxon>Ascomycota</taxon>
        <taxon>Pezizomycotina</taxon>
        <taxon>Sordariomycetes</taxon>
        <taxon>Hypocreomycetidae</taxon>
        <taxon>Hypocreales</taxon>
        <taxon>Ophiocordycipitaceae</taxon>
        <taxon>Tolypocladium</taxon>
    </lineage>
</organism>
<dbReference type="Proteomes" id="UP000036947">
    <property type="component" value="Unassembled WGS sequence"/>
</dbReference>
<reference evidence="1 2" key="1">
    <citation type="journal article" date="2015" name="BMC Genomics">
        <title>The genome of the truffle-parasite Tolypocladium ophioglossoides and the evolution of antifungal peptaibiotics.</title>
        <authorList>
            <person name="Quandt C.A."/>
            <person name="Bushley K.E."/>
            <person name="Spatafora J.W."/>
        </authorList>
    </citation>
    <scope>NUCLEOTIDE SEQUENCE [LARGE SCALE GENOMIC DNA]</scope>
    <source>
        <strain evidence="1 2">CBS 100239</strain>
    </source>
</reference>
<comment type="caution">
    <text evidence="1">The sequence shown here is derived from an EMBL/GenBank/DDBJ whole genome shotgun (WGS) entry which is preliminary data.</text>
</comment>
<proteinExistence type="predicted"/>
<dbReference type="OrthoDB" id="2993351at2759"/>
<dbReference type="PANTHER" id="PTHR40780">
    <property type="entry name" value="DUF3669 DOMAIN-CONTAINING PROTEIN"/>
    <property type="match status" value="1"/>
</dbReference>